<evidence type="ECO:0000313" key="10">
    <source>
        <dbReference type="Proteomes" id="UP000074561"/>
    </source>
</evidence>
<keyword evidence="4" id="KW-0997">Cell inner membrane</keyword>
<comment type="subcellular location">
    <subcellularLocation>
        <location evidence="1">Cell inner membrane</location>
        <topology evidence="1">Single-pass membrane protein</topology>
    </subcellularLocation>
</comment>
<proteinExistence type="predicted"/>
<evidence type="ECO:0000256" key="1">
    <source>
        <dbReference type="ARBA" id="ARBA00004377"/>
    </source>
</evidence>
<protein>
    <submittedName>
        <fullName evidence="9">Type II transport GspH family protein</fullName>
    </submittedName>
</protein>
<keyword evidence="3" id="KW-0488">Methylation</keyword>
<dbReference type="GO" id="GO:0015627">
    <property type="term" value="C:type II protein secretion system complex"/>
    <property type="evidence" value="ECO:0007669"/>
    <property type="project" value="InterPro"/>
</dbReference>
<name>A0A127Q9K6_9BURK</name>
<reference evidence="9 10" key="1">
    <citation type="submission" date="2015-11" db="EMBL/GenBank/DDBJ databases">
        <title>Exploring the genomic traits of fungus-feeding bacterial genus Collimonas.</title>
        <authorList>
            <person name="Song C."/>
            <person name="Schmidt R."/>
            <person name="de Jager V."/>
            <person name="Krzyzanowska D."/>
            <person name="Jongedijk E."/>
            <person name="Cankar K."/>
            <person name="Beekwilder J."/>
            <person name="van Veen A."/>
            <person name="de Boer W."/>
            <person name="van Veen J.A."/>
            <person name="Garbeva P."/>
        </authorList>
    </citation>
    <scope>NUCLEOTIDE SEQUENCE [LARGE SCALE GENOMIC DNA]</scope>
    <source>
        <strain evidence="9 10">Ter91</strain>
    </source>
</reference>
<evidence type="ECO:0000256" key="2">
    <source>
        <dbReference type="ARBA" id="ARBA00022475"/>
    </source>
</evidence>
<dbReference type="AlphaFoldDB" id="A0A127Q9K6"/>
<sequence length="168" mass="17909">MAVILMMVALPVFTKWIQNTKTRSIAESLQNGIRLAKTEALRRSRLVDFRLTAATPGKGAATSKSGTNWYVQQNSALLAADSTDANYNLYVQGSSQSDANSNVTVAGDVDVLTFSSLGRLTNTGAASYKFVVSNPNGDRTLNVIVTQGGQIRMCDPQITLSSTNPTGC</sequence>
<evidence type="ECO:0000256" key="7">
    <source>
        <dbReference type="ARBA" id="ARBA00023136"/>
    </source>
</evidence>
<keyword evidence="6" id="KW-1133">Transmembrane helix</keyword>
<dbReference type="EMBL" id="CP013234">
    <property type="protein sequence ID" value="AMP06723.1"/>
    <property type="molecule type" value="Genomic_DNA"/>
</dbReference>
<dbReference type="GO" id="GO:0015628">
    <property type="term" value="P:protein secretion by the type II secretion system"/>
    <property type="evidence" value="ECO:0007669"/>
    <property type="project" value="InterPro"/>
</dbReference>
<evidence type="ECO:0000256" key="5">
    <source>
        <dbReference type="ARBA" id="ARBA00022692"/>
    </source>
</evidence>
<keyword evidence="7" id="KW-0472">Membrane</keyword>
<feature type="domain" description="General secretion pathway GspH" evidence="8">
    <location>
        <begin position="26"/>
        <end position="149"/>
    </location>
</feature>
<evidence type="ECO:0000313" key="9">
    <source>
        <dbReference type="EMBL" id="AMP06723.1"/>
    </source>
</evidence>
<dbReference type="STRING" id="279113.CPter91_4414"/>
<gene>
    <name evidence="9" type="ORF">CPter91_4414</name>
</gene>
<dbReference type="GO" id="GO:0005886">
    <property type="term" value="C:plasma membrane"/>
    <property type="evidence" value="ECO:0007669"/>
    <property type="project" value="UniProtKB-SubCell"/>
</dbReference>
<dbReference type="Proteomes" id="UP000074561">
    <property type="component" value="Chromosome"/>
</dbReference>
<accession>A0A127Q9K6</accession>
<evidence type="ECO:0000256" key="6">
    <source>
        <dbReference type="ARBA" id="ARBA00022989"/>
    </source>
</evidence>
<dbReference type="Gene3D" id="3.55.40.10">
    <property type="entry name" value="minor pseudopilin epsh domain"/>
    <property type="match status" value="1"/>
</dbReference>
<evidence type="ECO:0000259" key="8">
    <source>
        <dbReference type="Pfam" id="PF12019"/>
    </source>
</evidence>
<evidence type="ECO:0000256" key="4">
    <source>
        <dbReference type="ARBA" id="ARBA00022519"/>
    </source>
</evidence>
<keyword evidence="5" id="KW-0812">Transmembrane</keyword>
<keyword evidence="2" id="KW-1003">Cell membrane</keyword>
<dbReference type="InterPro" id="IPR022346">
    <property type="entry name" value="T2SS_GspH"/>
</dbReference>
<dbReference type="Pfam" id="PF12019">
    <property type="entry name" value="GspH"/>
    <property type="match status" value="1"/>
</dbReference>
<organism evidence="9 10">
    <name type="scientific">Collimonas pratensis</name>
    <dbReference type="NCBI Taxonomy" id="279113"/>
    <lineage>
        <taxon>Bacteria</taxon>
        <taxon>Pseudomonadati</taxon>
        <taxon>Pseudomonadota</taxon>
        <taxon>Betaproteobacteria</taxon>
        <taxon>Burkholderiales</taxon>
        <taxon>Oxalobacteraceae</taxon>
        <taxon>Collimonas</taxon>
    </lineage>
</organism>
<evidence type="ECO:0000256" key="3">
    <source>
        <dbReference type="ARBA" id="ARBA00022481"/>
    </source>
</evidence>
<dbReference type="KEGG" id="cpra:CPter91_4414"/>
<dbReference type="PATRIC" id="fig|279113.9.peg.4375"/>